<evidence type="ECO:0000256" key="10">
    <source>
        <dbReference type="ARBA" id="ARBA00023077"/>
    </source>
</evidence>
<keyword evidence="8" id="KW-0408">Iron</keyword>
<evidence type="ECO:0000256" key="3">
    <source>
        <dbReference type="ARBA" id="ARBA00022448"/>
    </source>
</evidence>
<organism evidence="19 20">
    <name type="scientific">Acinetobacter calcoaceticus</name>
    <dbReference type="NCBI Taxonomy" id="471"/>
    <lineage>
        <taxon>Bacteria</taxon>
        <taxon>Pseudomonadati</taxon>
        <taxon>Pseudomonadota</taxon>
        <taxon>Gammaproteobacteria</taxon>
        <taxon>Moraxellales</taxon>
        <taxon>Moraxellaceae</taxon>
        <taxon>Acinetobacter</taxon>
        <taxon>Acinetobacter calcoaceticus/baumannii complex</taxon>
    </lineage>
</organism>
<evidence type="ECO:0000256" key="8">
    <source>
        <dbReference type="ARBA" id="ARBA00023004"/>
    </source>
</evidence>
<feature type="signal peptide" evidence="16">
    <location>
        <begin position="1"/>
        <end position="26"/>
    </location>
</feature>
<dbReference type="Gene3D" id="2.170.130.10">
    <property type="entry name" value="TonB-dependent receptor, plug domain"/>
    <property type="match status" value="1"/>
</dbReference>
<gene>
    <name evidence="19" type="ORF">EC844_10872</name>
</gene>
<keyword evidence="6 14" id="KW-0812">Transmembrane</keyword>
<evidence type="ECO:0000256" key="4">
    <source>
        <dbReference type="ARBA" id="ARBA00022452"/>
    </source>
</evidence>
<dbReference type="Pfam" id="PF07715">
    <property type="entry name" value="Plug"/>
    <property type="match status" value="1"/>
</dbReference>
<dbReference type="Proteomes" id="UP000294963">
    <property type="component" value="Unassembled WGS sequence"/>
</dbReference>
<keyword evidence="4 14" id="KW-1134">Transmembrane beta strand</keyword>
<keyword evidence="20" id="KW-1185">Reference proteome</keyword>
<evidence type="ECO:0000256" key="15">
    <source>
        <dbReference type="RuleBase" id="RU003357"/>
    </source>
</evidence>
<keyword evidence="9" id="KW-0406">Ion transport</keyword>
<evidence type="ECO:0000256" key="14">
    <source>
        <dbReference type="PROSITE-ProRule" id="PRU01360"/>
    </source>
</evidence>
<keyword evidence="5" id="KW-0410">Iron transport</keyword>
<dbReference type="InterPro" id="IPR037066">
    <property type="entry name" value="Plug_dom_sf"/>
</dbReference>
<dbReference type="SUPFAM" id="SSF56935">
    <property type="entry name" value="Porins"/>
    <property type="match status" value="1"/>
</dbReference>
<dbReference type="Gene3D" id="2.40.170.20">
    <property type="entry name" value="TonB-dependent receptor, beta-barrel domain"/>
    <property type="match status" value="1"/>
</dbReference>
<dbReference type="InterPro" id="IPR010105">
    <property type="entry name" value="TonB_sidphr_rcpt"/>
</dbReference>
<dbReference type="InterPro" id="IPR039426">
    <property type="entry name" value="TonB-dep_rcpt-like"/>
</dbReference>
<dbReference type="GO" id="GO:0015891">
    <property type="term" value="P:siderophore transport"/>
    <property type="evidence" value="ECO:0007669"/>
    <property type="project" value="InterPro"/>
</dbReference>
<evidence type="ECO:0000256" key="12">
    <source>
        <dbReference type="ARBA" id="ARBA00023170"/>
    </source>
</evidence>
<keyword evidence="7 16" id="KW-0732">Signal</keyword>
<proteinExistence type="inferred from homology"/>
<dbReference type="FunFam" id="2.170.130.10:FF:000010">
    <property type="entry name" value="Ferripyoverdine receptor"/>
    <property type="match status" value="1"/>
</dbReference>
<dbReference type="PANTHER" id="PTHR32552">
    <property type="entry name" value="FERRICHROME IRON RECEPTOR-RELATED"/>
    <property type="match status" value="1"/>
</dbReference>
<evidence type="ECO:0000256" key="6">
    <source>
        <dbReference type="ARBA" id="ARBA00022692"/>
    </source>
</evidence>
<evidence type="ECO:0000256" key="11">
    <source>
        <dbReference type="ARBA" id="ARBA00023136"/>
    </source>
</evidence>
<feature type="domain" description="TonB-dependent receptor-like beta-barrel" evidence="17">
    <location>
        <begin position="267"/>
        <end position="682"/>
    </location>
</feature>
<evidence type="ECO:0000256" key="1">
    <source>
        <dbReference type="ARBA" id="ARBA00004571"/>
    </source>
</evidence>
<dbReference type="GO" id="GO:0009279">
    <property type="term" value="C:cell outer membrane"/>
    <property type="evidence" value="ECO:0007669"/>
    <property type="project" value="UniProtKB-SubCell"/>
</dbReference>
<evidence type="ECO:0000256" key="9">
    <source>
        <dbReference type="ARBA" id="ARBA00023065"/>
    </source>
</evidence>
<evidence type="ECO:0000256" key="13">
    <source>
        <dbReference type="ARBA" id="ARBA00023237"/>
    </source>
</evidence>
<evidence type="ECO:0000256" key="5">
    <source>
        <dbReference type="ARBA" id="ARBA00022496"/>
    </source>
</evidence>
<comment type="caution">
    <text evidence="19">The sequence shown here is derived from an EMBL/GenBank/DDBJ whole genome shotgun (WGS) entry which is preliminary data.</text>
</comment>
<keyword evidence="10 15" id="KW-0798">TonB box</keyword>
<dbReference type="PROSITE" id="PS52016">
    <property type="entry name" value="TONB_DEPENDENT_REC_3"/>
    <property type="match status" value="1"/>
</dbReference>
<dbReference type="InterPro" id="IPR012910">
    <property type="entry name" value="Plug_dom"/>
</dbReference>
<protein>
    <submittedName>
        <fullName evidence="19">Outer membrane receptor for ferric coprogen and ferric-rhodotorulic acid</fullName>
    </submittedName>
</protein>
<dbReference type="EMBL" id="SLVJ01000008">
    <property type="protein sequence ID" value="TCM67555.1"/>
    <property type="molecule type" value="Genomic_DNA"/>
</dbReference>
<dbReference type="InterPro" id="IPR036942">
    <property type="entry name" value="Beta-barrel_TonB_sf"/>
</dbReference>
<name>A0A4R1XYR9_ACICA</name>
<keyword evidence="3 14" id="KW-0813">Transport</keyword>
<evidence type="ECO:0000259" key="17">
    <source>
        <dbReference type="Pfam" id="PF00593"/>
    </source>
</evidence>
<comment type="subcellular location">
    <subcellularLocation>
        <location evidence="1 14">Cell outer membrane</location>
        <topology evidence="1 14">Multi-pass membrane protein</topology>
    </subcellularLocation>
</comment>
<dbReference type="GO" id="GO:0015344">
    <property type="term" value="F:siderophore uptake transmembrane transporter activity"/>
    <property type="evidence" value="ECO:0007669"/>
    <property type="project" value="TreeGrafter"/>
</dbReference>
<keyword evidence="13 14" id="KW-0998">Cell outer membrane</keyword>
<dbReference type="OrthoDB" id="8663017at2"/>
<feature type="chain" id="PRO_5020970296" evidence="16">
    <location>
        <begin position="27"/>
        <end position="709"/>
    </location>
</feature>
<evidence type="ECO:0000313" key="19">
    <source>
        <dbReference type="EMBL" id="TCM67555.1"/>
    </source>
</evidence>
<evidence type="ECO:0000256" key="2">
    <source>
        <dbReference type="ARBA" id="ARBA00009810"/>
    </source>
</evidence>
<evidence type="ECO:0000259" key="18">
    <source>
        <dbReference type="Pfam" id="PF07715"/>
    </source>
</evidence>
<dbReference type="CDD" id="cd01347">
    <property type="entry name" value="ligand_gated_channel"/>
    <property type="match status" value="1"/>
</dbReference>
<evidence type="ECO:0000256" key="7">
    <source>
        <dbReference type="ARBA" id="ARBA00022729"/>
    </source>
</evidence>
<reference evidence="19 20" key="1">
    <citation type="submission" date="2019-03" db="EMBL/GenBank/DDBJ databases">
        <title>Genomic analyses of the natural microbiome of Caenorhabditis elegans.</title>
        <authorList>
            <person name="Samuel B."/>
        </authorList>
    </citation>
    <scope>NUCLEOTIDE SEQUENCE [LARGE SCALE GENOMIC DNA]</scope>
    <source>
        <strain evidence="19 20">JUb89</strain>
    </source>
</reference>
<dbReference type="GO" id="GO:0038023">
    <property type="term" value="F:signaling receptor activity"/>
    <property type="evidence" value="ECO:0007669"/>
    <property type="project" value="InterPro"/>
</dbReference>
<evidence type="ECO:0000256" key="16">
    <source>
        <dbReference type="SAM" id="SignalP"/>
    </source>
</evidence>
<feature type="domain" description="TonB-dependent receptor plug" evidence="18">
    <location>
        <begin position="61"/>
        <end position="165"/>
    </location>
</feature>
<dbReference type="Pfam" id="PF00593">
    <property type="entry name" value="TonB_dep_Rec_b-barrel"/>
    <property type="match status" value="1"/>
</dbReference>
<keyword evidence="12 19" id="KW-0675">Receptor</keyword>
<comment type="similarity">
    <text evidence="2 14 15">Belongs to the TonB-dependent receptor family.</text>
</comment>
<dbReference type="NCBIfam" id="TIGR01783">
    <property type="entry name" value="TonB-siderophor"/>
    <property type="match status" value="1"/>
</dbReference>
<evidence type="ECO:0000313" key="20">
    <source>
        <dbReference type="Proteomes" id="UP000294963"/>
    </source>
</evidence>
<dbReference type="PANTHER" id="PTHR32552:SF74">
    <property type="entry name" value="HYDROXAMATE SIDEROPHORE RECEPTOR FHUE"/>
    <property type="match status" value="1"/>
</dbReference>
<dbReference type="InterPro" id="IPR000531">
    <property type="entry name" value="Beta-barrel_TonB"/>
</dbReference>
<keyword evidence="11 14" id="KW-0472">Membrane</keyword>
<accession>A0A4R1XYR9</accession>
<dbReference type="AlphaFoldDB" id="A0A4R1XYR9"/>
<sequence length="709" mass="77803">MTFNSTRLAQSISMLMLCGLGSIVHAEATELPTIIVQADAESEPSYGVKKSTASTKLDLELKHTPQSLTVFTEKQIQDQNLLSTHDVMAQTSGISTSQYGQVGAGYITYYARGFAIKNIQRDGIPSSAESFGGGDMLGLEDSALYERIEVIRGSTGLTNGSGNPSASINYVRKRPTDELKASANVQVGTWDNYRSQIDVSGPLNQDGSVRGRAIAAYAEGGSQQERFKSQNALIYGALDIDLSENTLLTTALTAQQVKLDDATVHGIPYVSNDTPAQAVHFGRKSNAAADWTYSDTEKFNLFLGLEHQFNQDWKGVANYAYTHAQNDRVYGVVASGGITYDTPYNGRIKLEPGEMALTSGRMQKSPDVHSLDLYLTGDFQAFGQQHSISLGTNGYQVKSDDPKYKRYMTTTQIAGWNGAVERPDFQQQGRSILDEKQYGAFAAVNLQLLDPLKLILGSRVSQWERRSTEGHQKENGIFTPYVGIIYDLNQQWSTYASYTSIFNPSSAQDIQGQYLDPEEGNSLEFGIKAAFYDGRLNASAAYFQTKQDNLAVQNGIELTPSGNQAYKSIDGAEVTGYDLSLAGEILAQWHIQAGYTYTKAEDQNGAVLNTNLPTQMLKVFTSYQHDQWTIGGGVNWQSQIYAAGTKGLAAELNKQDSYALVNLMGRYQISPELTIGLNINNVFDKVYKANPTSFWGAGRNMTASLNYRF</sequence>